<feature type="compositionally biased region" description="Polar residues" evidence="1">
    <location>
        <begin position="900"/>
        <end position="913"/>
    </location>
</feature>
<dbReference type="InterPro" id="IPR057059">
    <property type="entry name" value="LTI65/LTI78_PGEED"/>
</dbReference>
<feature type="compositionally biased region" description="Basic and acidic residues" evidence="1">
    <location>
        <begin position="1"/>
        <end position="20"/>
    </location>
</feature>
<feature type="region of interest" description="Disordered" evidence="1">
    <location>
        <begin position="34"/>
        <end position="131"/>
    </location>
</feature>
<feature type="compositionally biased region" description="Polar residues" evidence="1">
    <location>
        <begin position="435"/>
        <end position="444"/>
    </location>
</feature>
<evidence type="ECO:0000259" key="2">
    <source>
        <dbReference type="Pfam" id="PF23399"/>
    </source>
</evidence>
<feature type="domain" description="LTI65/LTI78 N-terminal" evidence="4">
    <location>
        <begin position="18"/>
        <end position="85"/>
    </location>
</feature>
<dbReference type="Pfam" id="PF23403">
    <property type="entry name" value="LTI65_LTI78_N"/>
    <property type="match status" value="1"/>
</dbReference>
<feature type="compositionally biased region" description="Polar residues" evidence="1">
    <location>
        <begin position="89"/>
        <end position="98"/>
    </location>
</feature>
<accession>A0AAD4TK76</accession>
<dbReference type="GO" id="GO:0009737">
    <property type="term" value="P:response to abscisic acid"/>
    <property type="evidence" value="ECO:0007669"/>
    <property type="project" value="InterPro"/>
</dbReference>
<feature type="region of interest" description="Disordered" evidence="1">
    <location>
        <begin position="224"/>
        <end position="293"/>
    </location>
</feature>
<feature type="region of interest" description="Disordered" evidence="1">
    <location>
        <begin position="172"/>
        <end position="202"/>
    </location>
</feature>
<feature type="compositionally biased region" description="Polar residues" evidence="1">
    <location>
        <begin position="224"/>
        <end position="247"/>
    </location>
</feature>
<sequence>MDTHSSEEPHHQDELPEKKLSVIKRVKAKVKKIRDNIGSKIHGHDHEHDPELDLEDDDEEEEFLEALEQDAQVHAEPLHQSDEVKTGSKHLNSGTTASKVEHGGSGPTLESEEIGVPRSNWMDSSEKATSCPTRLHFAEKENTEQAGSKLGISSEVPKTCLEIPMPLEVDPYVPKDQFGTDSSGYNQAKVSDPTSAGPKEADVQPVVQSFVKMNFLEEPVQKATFTKQFSPDPTTVPTATNKETTPDNAELFHDRGFKETEPDNVNVDEETSKNPSYGEKITSATEGVHGSAASTISGTTISAKKIVASELEYSGDDKSNALAHDTKLMENECTSIGDHTKSSTTAEGDHGRKIAKTDEMNVDEELNGDTSYTEKTPLGISHIAVSEATTKMGTADSANDVVSSKLGYSGNDDSNIATNDIMLVDSEGMSISEQSESATVTSGDYGQEVAQPDDMNVDDEPNRNPSYTEKIKATTSAIAGSAASTITSTAISAKNVVASKLGYSRNYNNNVDTQDTKSMDKEATSIGEQNNSSTATMDKEGTSTGEHVNSSTAAVGDYGRPIAKIDDKPDKISSFTEQMPSAKSAIAVFEASTITDSEVSANAGGTSKLGYSGNDNSDIAASDAERTDKEATSIGEQNESWSETVGDYANQVAKPDDMNMVEDPIRNPSYTEKLKSATSAIAGSAASTITSTAISAKNIVASKLGYNGNDNGKVVTEDTNSTDKEGRDIAEQIKLSNATEGDYGQQIAATEKVALVSEKDAEAGTIALPNKTGTGTDTGTITNSTTDPATETGTGGVGFVTKQDKGTSVNYLVENLSPGDEGKPLCEVLSGIMDKTEEEFPKKVSENMDKVTESPEVAKRLGTDDYQWKDDEGNNGSSTGEGTESPPASKNMVDEGYGNNGSITDLGTESPTASKGMVDRVKGAVSYFWQKKDTGDQINADEQKISKEATTDEMIVSEGSTKEKKDESSTTAIVAI</sequence>
<feature type="region of interest" description="Disordered" evidence="1">
    <location>
        <begin position="939"/>
        <end position="976"/>
    </location>
</feature>
<protein>
    <recommendedName>
        <fullName evidence="7">Low-temperature-induced 65 kDa protein</fullName>
    </recommendedName>
</protein>
<feature type="region of interest" description="Disordered" evidence="1">
    <location>
        <begin position="839"/>
        <end position="917"/>
    </location>
</feature>
<feature type="compositionally biased region" description="Basic and acidic residues" evidence="1">
    <location>
        <begin position="347"/>
        <end position="359"/>
    </location>
</feature>
<feature type="domain" description="LTI65/LTI78 PGEED repeat" evidence="2">
    <location>
        <begin position="804"/>
        <end position="833"/>
    </location>
</feature>
<evidence type="ECO:0000259" key="3">
    <source>
        <dbReference type="Pfam" id="PF23402"/>
    </source>
</evidence>
<feature type="compositionally biased region" description="Low complexity" evidence="1">
    <location>
        <begin position="772"/>
        <end position="792"/>
    </location>
</feature>
<feature type="compositionally biased region" description="Polar residues" evidence="1">
    <location>
        <begin position="874"/>
        <end position="888"/>
    </location>
</feature>
<dbReference type="Pfam" id="PF07918">
    <property type="entry name" value="CAP160"/>
    <property type="match status" value="2"/>
</dbReference>
<feature type="compositionally biased region" description="Basic and acidic residues" evidence="1">
    <location>
        <begin position="34"/>
        <end position="51"/>
    </location>
</feature>
<dbReference type="AlphaFoldDB" id="A0AAD4TK76"/>
<feature type="domain" description="LTI65/LTI78 NYQTKV repeat" evidence="3">
    <location>
        <begin position="158"/>
        <end position="218"/>
    </location>
</feature>
<name>A0AAD4TK76_9MAGN</name>
<feature type="compositionally biased region" description="Basic and acidic residues" evidence="1">
    <location>
        <begin position="250"/>
        <end position="261"/>
    </location>
</feature>
<feature type="compositionally biased region" description="Basic and acidic residues" evidence="1">
    <location>
        <begin position="514"/>
        <end position="523"/>
    </location>
</feature>
<dbReference type="Proteomes" id="UP001202328">
    <property type="component" value="Unassembled WGS sequence"/>
</dbReference>
<evidence type="ECO:0000259" key="4">
    <source>
        <dbReference type="Pfam" id="PF23403"/>
    </source>
</evidence>
<dbReference type="InterPro" id="IPR056605">
    <property type="entry name" value="LTI65_LTI78_N"/>
</dbReference>
<feature type="compositionally biased region" description="Acidic residues" evidence="1">
    <location>
        <begin position="52"/>
        <end position="68"/>
    </location>
</feature>
<feature type="compositionally biased region" description="Polar residues" evidence="1">
    <location>
        <begin position="179"/>
        <end position="194"/>
    </location>
</feature>
<feature type="region of interest" description="Disordered" evidence="1">
    <location>
        <begin position="767"/>
        <end position="801"/>
    </location>
</feature>
<dbReference type="InterPro" id="IPR037491">
    <property type="entry name" value="LTI78/LTI65"/>
</dbReference>
<dbReference type="InterPro" id="IPR012418">
    <property type="entry name" value="CAP160"/>
</dbReference>
<gene>
    <name evidence="5" type="ORF">MKW98_011117</name>
</gene>
<dbReference type="PANTHER" id="PTHR33836">
    <property type="entry name" value="LOW-TEMPERATURE-INDUCED 65 KDA PROTEIN-RELATED"/>
    <property type="match status" value="1"/>
</dbReference>
<dbReference type="InterPro" id="IPR057058">
    <property type="entry name" value="LTI65_LTI78_NYQTKV"/>
</dbReference>
<dbReference type="Pfam" id="PF23399">
    <property type="entry name" value="LTI65_PGEED"/>
    <property type="match status" value="1"/>
</dbReference>
<feature type="region of interest" description="Disordered" evidence="1">
    <location>
        <begin position="511"/>
        <end position="555"/>
    </location>
</feature>
<feature type="region of interest" description="Disordered" evidence="1">
    <location>
        <begin position="435"/>
        <end position="463"/>
    </location>
</feature>
<feature type="compositionally biased region" description="Basic and acidic residues" evidence="1">
    <location>
        <begin position="939"/>
        <end position="950"/>
    </location>
</feature>
<proteinExistence type="predicted"/>
<feature type="region of interest" description="Disordered" evidence="1">
    <location>
        <begin position="334"/>
        <end position="374"/>
    </location>
</feature>
<dbReference type="GO" id="GO:0006950">
    <property type="term" value="P:response to stress"/>
    <property type="evidence" value="ECO:0007669"/>
    <property type="project" value="TreeGrafter"/>
</dbReference>
<reference evidence="5" key="1">
    <citation type="submission" date="2022-04" db="EMBL/GenBank/DDBJ databases">
        <title>A functionally conserved STORR gene fusion in Papaver species that diverged 16.8 million years ago.</title>
        <authorList>
            <person name="Catania T."/>
        </authorList>
    </citation>
    <scope>NUCLEOTIDE SEQUENCE</scope>
    <source>
        <strain evidence="5">S-188037</strain>
    </source>
</reference>
<feature type="compositionally biased region" description="Polar residues" evidence="1">
    <location>
        <begin position="526"/>
        <end position="553"/>
    </location>
</feature>
<comment type="caution">
    <text evidence="5">The sequence shown here is derived from an EMBL/GenBank/DDBJ whole genome shotgun (WGS) entry which is preliminary data.</text>
</comment>
<dbReference type="Pfam" id="PF23402">
    <property type="entry name" value="LTI65_LTI78_NYQTKV"/>
    <property type="match status" value="1"/>
</dbReference>
<feature type="compositionally biased region" description="Basic and acidic residues" evidence="1">
    <location>
        <begin position="839"/>
        <end position="872"/>
    </location>
</feature>
<dbReference type="PANTHER" id="PTHR33836:SF1">
    <property type="entry name" value="LOW-TEMPERATURE-INDUCED 65 KDA PROTEIN-RELATED"/>
    <property type="match status" value="1"/>
</dbReference>
<feature type="region of interest" description="Disordered" evidence="1">
    <location>
        <begin position="600"/>
        <end position="619"/>
    </location>
</feature>
<feature type="compositionally biased region" description="Basic and acidic residues" evidence="1">
    <location>
        <begin position="71"/>
        <end position="86"/>
    </location>
</feature>
<organism evidence="5 6">
    <name type="scientific">Papaver atlanticum</name>
    <dbReference type="NCBI Taxonomy" id="357466"/>
    <lineage>
        <taxon>Eukaryota</taxon>
        <taxon>Viridiplantae</taxon>
        <taxon>Streptophyta</taxon>
        <taxon>Embryophyta</taxon>
        <taxon>Tracheophyta</taxon>
        <taxon>Spermatophyta</taxon>
        <taxon>Magnoliopsida</taxon>
        <taxon>Ranunculales</taxon>
        <taxon>Papaveraceae</taxon>
        <taxon>Papaveroideae</taxon>
        <taxon>Papaver</taxon>
    </lineage>
</organism>
<dbReference type="EMBL" id="JAJJMB010001160">
    <property type="protein sequence ID" value="KAI3958429.1"/>
    <property type="molecule type" value="Genomic_DNA"/>
</dbReference>
<evidence type="ECO:0000313" key="6">
    <source>
        <dbReference type="Proteomes" id="UP001202328"/>
    </source>
</evidence>
<feature type="compositionally biased region" description="Polar residues" evidence="1">
    <location>
        <begin position="121"/>
        <end position="131"/>
    </location>
</feature>
<keyword evidence="6" id="KW-1185">Reference proteome</keyword>
<evidence type="ECO:0000313" key="5">
    <source>
        <dbReference type="EMBL" id="KAI3958429.1"/>
    </source>
</evidence>
<evidence type="ECO:0008006" key="7">
    <source>
        <dbReference type="Google" id="ProtNLM"/>
    </source>
</evidence>
<feature type="region of interest" description="Disordered" evidence="1">
    <location>
        <begin position="1"/>
        <end position="21"/>
    </location>
</feature>
<evidence type="ECO:0000256" key="1">
    <source>
        <dbReference type="SAM" id="MobiDB-lite"/>
    </source>
</evidence>